<dbReference type="AlphaFoldDB" id="A0A347UKB0"/>
<sequence>MITLHSSLPEGCKGNGKKMRLFVIFVWVLLSATAARADLFEKIDTPDWIEQTPVPEMNPDHIAYVTGGIYYLLVDKQIRWVGERRQIYVHIVKKILNRKGLENAGSLSFEIDPSFEVMNLVSLSRSRDGVKEELKDQVTFRVFQRETDLERGIIDGGQTIYTDLTDVRVGDVIETEVIWDEQPRYKGSTFSDGYWLEYSVPVGLTQVLLHWPNDRPVFFQPMLDQVEYNKEEGDETTAYRWRRGDIIPPPLEDAVPAGYRDRAYISYSAYNNWDEVAAAFRDDYNQPQKLSDEWLAKIDQIRKNYTDPSEQVVAALRLVQNEIRYVGIEIGKGGYVARDPQTVIRQGFGDCKDKSLLLKTTLAELGVHSVVALANLKLGHQIVNRLPSGNAFDHMIVGAQLDGQTVWMDPTASYEGGRTPDQLVIPDYGYVLPLGQKDKASIVQISPNAKTADRVEILEMFIFSDLGVLLGVNTEYTGEAATNQRAYWQNEAPSVIRQRYFDYYAQNYPGLRKSQETRVIDDPDNNVFRVVESYFLPQADFEQKELQEDFPFREEDYLSSLENLRAHQRRNPMAIPYQFQRTHRVVVKRAPIEFRAPDMVVIDNPAFSFKFEGTSSDGGGMELKWTLHTKTRQVPPDVAPDVIRDIRRMHDNNGYSWNLTQEE</sequence>
<feature type="domain" description="DUF3857" evidence="1">
    <location>
        <begin position="86"/>
        <end position="248"/>
    </location>
</feature>
<protein>
    <submittedName>
        <fullName evidence="2">DUF3857 domain-containing protein</fullName>
    </submittedName>
</protein>
<proteinExistence type="predicted"/>
<dbReference type="Proteomes" id="UP000261704">
    <property type="component" value="Chromosome"/>
</dbReference>
<evidence type="ECO:0000313" key="3">
    <source>
        <dbReference type="Proteomes" id="UP000261704"/>
    </source>
</evidence>
<dbReference type="EMBL" id="CP032125">
    <property type="protein sequence ID" value="AXX99288.1"/>
    <property type="molecule type" value="Genomic_DNA"/>
</dbReference>
<accession>A0A347UKB0</accession>
<reference evidence="2 3" key="1">
    <citation type="submission" date="2018-09" db="EMBL/GenBank/DDBJ databases">
        <title>Profundibacter amoris BAR1 gen. nov., sp. nov., a new member of the Roseobacter clade isolated at Lokis Castle Vent Field on the Arctic Mid-Oceanic Ridge.</title>
        <authorList>
            <person name="Le Moine Bauer S."/>
            <person name="Sjoeberg A.G."/>
            <person name="L'Haridon S."/>
            <person name="Stokke R."/>
            <person name="Roalkvam I."/>
            <person name="Steen I.H."/>
            <person name="Dahle H."/>
        </authorList>
    </citation>
    <scope>NUCLEOTIDE SEQUENCE [LARGE SCALE GENOMIC DNA]</scope>
    <source>
        <strain evidence="2 3">BAR1</strain>
    </source>
</reference>
<dbReference type="Pfam" id="PF12969">
    <property type="entry name" value="DUF3857"/>
    <property type="match status" value="1"/>
</dbReference>
<evidence type="ECO:0000259" key="1">
    <source>
        <dbReference type="Pfam" id="PF12969"/>
    </source>
</evidence>
<evidence type="ECO:0000313" key="2">
    <source>
        <dbReference type="EMBL" id="AXX99288.1"/>
    </source>
</evidence>
<dbReference type="OrthoDB" id="98874at2"/>
<dbReference type="InterPro" id="IPR038765">
    <property type="entry name" value="Papain-like_cys_pep_sf"/>
</dbReference>
<dbReference type="InterPro" id="IPR024618">
    <property type="entry name" value="DUF3857"/>
</dbReference>
<gene>
    <name evidence="2" type="ORF">BAR1_15920</name>
</gene>
<dbReference type="Gene3D" id="2.60.40.3140">
    <property type="match status" value="1"/>
</dbReference>
<name>A0A347UKB0_9RHOB</name>
<keyword evidence="3" id="KW-1185">Reference proteome</keyword>
<dbReference type="Gene3D" id="3.10.620.30">
    <property type="match status" value="1"/>
</dbReference>
<organism evidence="2 3">
    <name type="scientific">Profundibacter amoris</name>
    <dbReference type="NCBI Taxonomy" id="2171755"/>
    <lineage>
        <taxon>Bacteria</taxon>
        <taxon>Pseudomonadati</taxon>
        <taxon>Pseudomonadota</taxon>
        <taxon>Alphaproteobacteria</taxon>
        <taxon>Rhodobacterales</taxon>
        <taxon>Paracoccaceae</taxon>
        <taxon>Profundibacter</taxon>
    </lineage>
</organism>
<dbReference type="SUPFAM" id="SSF54001">
    <property type="entry name" value="Cysteine proteinases"/>
    <property type="match status" value="1"/>
</dbReference>
<dbReference type="KEGG" id="pamo:BAR1_15920"/>